<dbReference type="Proteomes" id="UP000886523">
    <property type="component" value="Unassembled WGS sequence"/>
</dbReference>
<dbReference type="EMBL" id="MU129033">
    <property type="protein sequence ID" value="KAF9509557.1"/>
    <property type="molecule type" value="Genomic_DNA"/>
</dbReference>
<gene>
    <name evidence="1" type="ORF">BS47DRAFT_147018</name>
</gene>
<evidence type="ECO:0000313" key="1">
    <source>
        <dbReference type="EMBL" id="KAF9509557.1"/>
    </source>
</evidence>
<dbReference type="AlphaFoldDB" id="A0A9P6DQ10"/>
<keyword evidence="2" id="KW-1185">Reference proteome</keyword>
<reference evidence="1" key="1">
    <citation type="journal article" date="2020" name="Nat. Commun.">
        <title>Large-scale genome sequencing of mycorrhizal fungi provides insights into the early evolution of symbiotic traits.</title>
        <authorList>
            <person name="Miyauchi S."/>
            <person name="Kiss E."/>
            <person name="Kuo A."/>
            <person name="Drula E."/>
            <person name="Kohler A."/>
            <person name="Sanchez-Garcia M."/>
            <person name="Morin E."/>
            <person name="Andreopoulos B."/>
            <person name="Barry K.W."/>
            <person name="Bonito G."/>
            <person name="Buee M."/>
            <person name="Carver A."/>
            <person name="Chen C."/>
            <person name="Cichocki N."/>
            <person name="Clum A."/>
            <person name="Culley D."/>
            <person name="Crous P.W."/>
            <person name="Fauchery L."/>
            <person name="Girlanda M."/>
            <person name="Hayes R.D."/>
            <person name="Keri Z."/>
            <person name="LaButti K."/>
            <person name="Lipzen A."/>
            <person name="Lombard V."/>
            <person name="Magnuson J."/>
            <person name="Maillard F."/>
            <person name="Murat C."/>
            <person name="Nolan M."/>
            <person name="Ohm R.A."/>
            <person name="Pangilinan J."/>
            <person name="Pereira M.F."/>
            <person name="Perotto S."/>
            <person name="Peter M."/>
            <person name="Pfister S."/>
            <person name="Riley R."/>
            <person name="Sitrit Y."/>
            <person name="Stielow J.B."/>
            <person name="Szollosi G."/>
            <person name="Zifcakova L."/>
            <person name="Stursova M."/>
            <person name="Spatafora J.W."/>
            <person name="Tedersoo L."/>
            <person name="Vaario L.M."/>
            <person name="Yamada A."/>
            <person name="Yan M."/>
            <person name="Wang P."/>
            <person name="Xu J."/>
            <person name="Bruns T."/>
            <person name="Baldrian P."/>
            <person name="Vilgalys R."/>
            <person name="Dunand C."/>
            <person name="Henrissat B."/>
            <person name="Grigoriev I.V."/>
            <person name="Hibbett D."/>
            <person name="Nagy L.G."/>
            <person name="Martin F.M."/>
        </authorList>
    </citation>
    <scope>NUCLEOTIDE SEQUENCE</scope>
    <source>
        <strain evidence="1">UP504</strain>
    </source>
</reference>
<accession>A0A9P6DQ10</accession>
<sequence>MSESDQLATSSPVSLEIIQDIKKRLPAWLCGLDEPGYYPIIKTIFDLVFDAFNKDKSFSARLRPDLVYVPREKVTGKDESFSDACSSPFLLELDRVVRSCDRSESGVKVGSFHVLPPRWSDLMPELPIIPKAEDDSGFWGFVRMMKTIFGWRAPEEAGFILRRVGQEPIFRAIDVLSSCTCIR</sequence>
<organism evidence="1 2">
    <name type="scientific">Hydnum rufescens UP504</name>
    <dbReference type="NCBI Taxonomy" id="1448309"/>
    <lineage>
        <taxon>Eukaryota</taxon>
        <taxon>Fungi</taxon>
        <taxon>Dikarya</taxon>
        <taxon>Basidiomycota</taxon>
        <taxon>Agaricomycotina</taxon>
        <taxon>Agaricomycetes</taxon>
        <taxon>Cantharellales</taxon>
        <taxon>Hydnaceae</taxon>
        <taxon>Hydnum</taxon>
    </lineage>
</organism>
<proteinExistence type="predicted"/>
<protein>
    <submittedName>
        <fullName evidence="1">Uncharacterized protein</fullName>
    </submittedName>
</protein>
<name>A0A9P6DQ10_9AGAM</name>
<dbReference type="OrthoDB" id="5584477at2759"/>
<comment type="caution">
    <text evidence="1">The sequence shown here is derived from an EMBL/GenBank/DDBJ whole genome shotgun (WGS) entry which is preliminary data.</text>
</comment>
<evidence type="ECO:0000313" key="2">
    <source>
        <dbReference type="Proteomes" id="UP000886523"/>
    </source>
</evidence>